<evidence type="ECO:0000313" key="3">
    <source>
        <dbReference type="Proteomes" id="UP001364890"/>
    </source>
</evidence>
<keyword evidence="3" id="KW-1185">Reference proteome</keyword>
<gene>
    <name evidence="2" type="ORF">WAX74_18670</name>
</gene>
<feature type="transmembrane region" description="Helical" evidence="1">
    <location>
        <begin position="39"/>
        <end position="56"/>
    </location>
</feature>
<keyword evidence="1" id="KW-1133">Transmembrane helix</keyword>
<protein>
    <submittedName>
        <fullName evidence="2">Uncharacterized protein</fullName>
    </submittedName>
</protein>
<comment type="caution">
    <text evidence="2">The sequence shown here is derived from an EMBL/GenBank/DDBJ whole genome shotgun (WGS) entry which is preliminary data.</text>
</comment>
<feature type="transmembrane region" description="Helical" evidence="1">
    <location>
        <begin position="62"/>
        <end position="79"/>
    </location>
</feature>
<evidence type="ECO:0000313" key="2">
    <source>
        <dbReference type="EMBL" id="MEI4771650.1"/>
    </source>
</evidence>
<sequence length="117" mass="12773">MNIIFMLIFTGIAITVVFKIGHLIYLLFKLGFNFEVIKFLVFLGVMATFVTLILIGTDNSTAGLVISSLIGGAVLPYLFDITKISRNLITGKRNQRAYLKTTTHGATTVVGMGIVET</sequence>
<dbReference type="Proteomes" id="UP001364890">
    <property type="component" value="Unassembled WGS sequence"/>
</dbReference>
<dbReference type="RefSeq" id="WP_336499197.1">
    <property type="nucleotide sequence ID" value="NZ_JBAWSY010000024.1"/>
</dbReference>
<feature type="transmembrane region" description="Helical" evidence="1">
    <location>
        <begin position="6"/>
        <end position="27"/>
    </location>
</feature>
<reference evidence="2 3" key="1">
    <citation type="submission" date="2024-01" db="EMBL/GenBank/DDBJ databases">
        <title>Seven novel Bacillus-like species.</title>
        <authorList>
            <person name="Liu G."/>
        </authorList>
    </citation>
    <scope>NUCLEOTIDE SEQUENCE [LARGE SCALE GENOMIC DNA]</scope>
    <source>
        <strain evidence="2 3">FJAT-51614</strain>
    </source>
</reference>
<dbReference type="EMBL" id="JBAWSY010000024">
    <property type="protein sequence ID" value="MEI4771650.1"/>
    <property type="molecule type" value="Genomic_DNA"/>
</dbReference>
<accession>A0ABU8F9J1</accession>
<keyword evidence="1" id="KW-0812">Transmembrane</keyword>
<organism evidence="2 3">
    <name type="scientific">Psychrobacillus mangrovi</name>
    <dbReference type="NCBI Taxonomy" id="3117745"/>
    <lineage>
        <taxon>Bacteria</taxon>
        <taxon>Bacillati</taxon>
        <taxon>Bacillota</taxon>
        <taxon>Bacilli</taxon>
        <taxon>Bacillales</taxon>
        <taxon>Bacillaceae</taxon>
        <taxon>Psychrobacillus</taxon>
    </lineage>
</organism>
<name>A0ABU8F9J1_9BACI</name>
<proteinExistence type="predicted"/>
<keyword evidence="1" id="KW-0472">Membrane</keyword>
<evidence type="ECO:0000256" key="1">
    <source>
        <dbReference type="SAM" id="Phobius"/>
    </source>
</evidence>